<dbReference type="GO" id="GO:0006011">
    <property type="term" value="P:UDP-alpha-D-glucose metabolic process"/>
    <property type="evidence" value="ECO:0007669"/>
    <property type="project" value="InterPro"/>
</dbReference>
<keyword evidence="2 3" id="KW-0548">Nucleotidyltransferase</keyword>
<sequence>TKPGKGGEIQLTDGLAILRKKQDLYGYEFEGTYYDAGKPLGLLKTSIAILWSWSRQLPV</sequence>
<feature type="non-terminal residue" evidence="3">
    <location>
        <position position="1"/>
    </location>
</feature>
<dbReference type="PANTHER" id="PTHR43197">
    <property type="entry name" value="UTP--GLUCOSE-1-PHOSPHATE URIDYLYLTRANSFERASE"/>
    <property type="match status" value="1"/>
</dbReference>
<dbReference type="EMBL" id="ADZX01000655">
    <property type="protein sequence ID" value="EFK95786.1"/>
    <property type="molecule type" value="Genomic_DNA"/>
</dbReference>
<dbReference type="PANTHER" id="PTHR43197:SF1">
    <property type="entry name" value="UTP--GLUCOSE-1-PHOSPHATE URIDYLYLTRANSFERASE"/>
    <property type="match status" value="1"/>
</dbReference>
<reference evidence="3" key="1">
    <citation type="submission" date="2010-07" db="EMBL/GenBank/DDBJ databases">
        <authorList>
            <consortium name="CONSOLIDER consortium CSD2007-00005"/>
            <person name="Guazzaroni M.-E."/>
            <person name="Richter M."/>
            <person name="Garcia-Salamanca A."/>
            <person name="Yarza P."/>
            <person name="Ferrer M."/>
        </authorList>
    </citation>
    <scope>NUCLEOTIDE SEQUENCE</scope>
</reference>
<evidence type="ECO:0000256" key="1">
    <source>
        <dbReference type="ARBA" id="ARBA00022679"/>
    </source>
</evidence>
<protein>
    <submittedName>
        <fullName evidence="3">UTP--glucose-1-phosphate uridylyltransferase</fullName>
        <ecNumber evidence="3">2.7.7.9</ecNumber>
    </submittedName>
</protein>
<accession>D9PKY1</accession>
<comment type="caution">
    <text evidence="3">The sequence shown here is derived from an EMBL/GenBank/DDBJ whole genome shotgun (WGS) entry which is preliminary data.</text>
</comment>
<dbReference type="AlphaFoldDB" id="D9PKY1"/>
<dbReference type="Gene3D" id="3.90.550.10">
    <property type="entry name" value="Spore Coat Polysaccharide Biosynthesis Protein SpsA, Chain A"/>
    <property type="match status" value="1"/>
</dbReference>
<name>D9PKY1_9ZZZZ</name>
<dbReference type="InterPro" id="IPR029044">
    <property type="entry name" value="Nucleotide-diphossugar_trans"/>
</dbReference>
<gene>
    <name evidence="3" type="ORF">LDC_2202</name>
</gene>
<evidence type="ECO:0000256" key="2">
    <source>
        <dbReference type="ARBA" id="ARBA00022695"/>
    </source>
</evidence>
<proteinExistence type="predicted"/>
<dbReference type="InterPro" id="IPR005771">
    <property type="entry name" value="GalU_uridylyltTrfase_bac/arc"/>
</dbReference>
<dbReference type="SUPFAM" id="SSF53448">
    <property type="entry name" value="Nucleotide-diphospho-sugar transferases"/>
    <property type="match status" value="1"/>
</dbReference>
<dbReference type="GO" id="GO:0003983">
    <property type="term" value="F:UTP:glucose-1-phosphate uridylyltransferase activity"/>
    <property type="evidence" value="ECO:0007669"/>
    <property type="project" value="UniProtKB-EC"/>
</dbReference>
<evidence type="ECO:0000313" key="3">
    <source>
        <dbReference type="EMBL" id="EFK95786.1"/>
    </source>
</evidence>
<dbReference type="EC" id="2.7.7.9" evidence="3"/>
<reference evidence="3" key="2">
    <citation type="journal article" date="2011" name="Microb. Ecol.">
        <title>Taxonomic and Functional Metagenomic Profiling of the Microbial Community in the Anoxic Sediment of a Sub-saline Shallow Lake (Laguna de Carrizo, Central Spain).</title>
        <authorList>
            <person name="Ferrer M."/>
            <person name="Guazzaroni M.E."/>
            <person name="Richter M."/>
            <person name="Garcia-Salamanca A."/>
            <person name="Yarza P."/>
            <person name="Suarez-Suarez A."/>
            <person name="Solano J."/>
            <person name="Alcaide M."/>
            <person name="van Dillewijn P."/>
            <person name="Molina-Henares M.A."/>
            <person name="Lopez-Cortes N."/>
            <person name="Al-Ramahi Y."/>
            <person name="Guerrero C."/>
            <person name="Acosta A."/>
            <person name="de Eugenio L.I."/>
            <person name="Martinez V."/>
            <person name="Marques S."/>
            <person name="Rojo F."/>
            <person name="Santero E."/>
            <person name="Genilloud O."/>
            <person name="Perez-Perez J."/>
            <person name="Rossello-Mora R."/>
            <person name="Ramos J.L."/>
        </authorList>
    </citation>
    <scope>NUCLEOTIDE SEQUENCE</scope>
</reference>
<keyword evidence="1 3" id="KW-0808">Transferase</keyword>
<organism evidence="3">
    <name type="scientific">sediment metagenome</name>
    <dbReference type="NCBI Taxonomy" id="749907"/>
    <lineage>
        <taxon>unclassified sequences</taxon>
        <taxon>metagenomes</taxon>
        <taxon>ecological metagenomes</taxon>
    </lineage>
</organism>